<feature type="compositionally biased region" description="Pro residues" evidence="1">
    <location>
        <begin position="168"/>
        <end position="177"/>
    </location>
</feature>
<keyword evidence="4" id="KW-1185">Reference proteome</keyword>
<feature type="region of interest" description="Disordered" evidence="1">
    <location>
        <begin position="136"/>
        <end position="184"/>
    </location>
</feature>
<dbReference type="AlphaFoldDB" id="A0A7W6FRT4"/>
<name>A0A7W6FRT4_9SPHN</name>
<comment type="caution">
    <text evidence="3">The sequence shown here is derived from an EMBL/GenBank/DDBJ whole genome shotgun (WGS) entry which is preliminary data.</text>
</comment>
<keyword evidence="2" id="KW-1133">Transmembrane helix</keyword>
<feature type="compositionally biased region" description="Low complexity" evidence="1">
    <location>
        <begin position="157"/>
        <end position="167"/>
    </location>
</feature>
<gene>
    <name evidence="3" type="ORF">GGR43_004256</name>
</gene>
<protein>
    <submittedName>
        <fullName evidence="3">Uncharacterized protein</fullName>
    </submittedName>
</protein>
<organism evidence="3 4">
    <name type="scientific">Sphingobium jiangsuense</name>
    <dbReference type="NCBI Taxonomy" id="870476"/>
    <lineage>
        <taxon>Bacteria</taxon>
        <taxon>Pseudomonadati</taxon>
        <taxon>Pseudomonadota</taxon>
        <taxon>Alphaproteobacteria</taxon>
        <taxon>Sphingomonadales</taxon>
        <taxon>Sphingomonadaceae</taxon>
        <taxon>Sphingobium</taxon>
    </lineage>
</organism>
<feature type="transmembrane region" description="Helical" evidence="2">
    <location>
        <begin position="23"/>
        <end position="44"/>
    </location>
</feature>
<accession>A0A7W6FRT4</accession>
<keyword evidence="2" id="KW-0472">Membrane</keyword>
<proteinExistence type="predicted"/>
<keyword evidence="2" id="KW-0812">Transmembrane</keyword>
<feature type="compositionally biased region" description="Pro residues" evidence="1">
    <location>
        <begin position="137"/>
        <end position="151"/>
    </location>
</feature>
<evidence type="ECO:0000313" key="3">
    <source>
        <dbReference type="EMBL" id="MBB3928511.1"/>
    </source>
</evidence>
<evidence type="ECO:0000313" key="4">
    <source>
        <dbReference type="Proteomes" id="UP000571950"/>
    </source>
</evidence>
<dbReference type="Proteomes" id="UP000571950">
    <property type="component" value="Unassembled WGS sequence"/>
</dbReference>
<evidence type="ECO:0000256" key="1">
    <source>
        <dbReference type="SAM" id="MobiDB-lite"/>
    </source>
</evidence>
<evidence type="ECO:0000256" key="2">
    <source>
        <dbReference type="SAM" id="Phobius"/>
    </source>
</evidence>
<dbReference type="EMBL" id="JACIDT010000026">
    <property type="protein sequence ID" value="MBB3928511.1"/>
    <property type="molecule type" value="Genomic_DNA"/>
</dbReference>
<sequence>MPPACDGAAGQEAALRNSRPLRFLAMVLLLWAGMRIALVGGLAGSATEEEAPARKAGSTAPRPARPALIARMQRRQAQGAGTPALAAMLPGIGPSGGPGSGARLAGRPGAGTASVPVAFAARHPALPKMPGAVSPSILPPTPVRSPAPVQPPAATFGEAGPGDAAPPATLPPVPPWPADTEGGPRKWIGSAWLLWREKAASAGLGSGGQLGGAQAGIRVDRLLGGGNGPAPLSLYGRLSGALRTPVAPEAALGIAARPLAGRVPLSIGLERRIALDREARNAFAAILATGLNPTRLGGSVTAEGYMQTGLVGLSRTDAFVDGRLSLTAALDGGERTGAGLGLSGGAQPGVSRLDIGPVVQLRRPLGMAGTRVLLEWRQRIAGGAAPGSGPAITLASDF</sequence>
<reference evidence="3 4" key="1">
    <citation type="submission" date="2020-08" db="EMBL/GenBank/DDBJ databases">
        <title>Genomic Encyclopedia of Type Strains, Phase IV (KMG-IV): sequencing the most valuable type-strain genomes for metagenomic binning, comparative biology and taxonomic classification.</title>
        <authorList>
            <person name="Goeker M."/>
        </authorList>
    </citation>
    <scope>NUCLEOTIDE SEQUENCE [LARGE SCALE GENOMIC DNA]</scope>
    <source>
        <strain evidence="3 4">DSM 26189</strain>
    </source>
</reference>
<dbReference type="RefSeq" id="WP_223177555.1">
    <property type="nucleotide sequence ID" value="NZ_JACIDT010000026.1"/>
</dbReference>